<organism evidence="1 2">
    <name type="scientific">Smallanthus sonchifolius</name>
    <dbReference type="NCBI Taxonomy" id="185202"/>
    <lineage>
        <taxon>Eukaryota</taxon>
        <taxon>Viridiplantae</taxon>
        <taxon>Streptophyta</taxon>
        <taxon>Embryophyta</taxon>
        <taxon>Tracheophyta</taxon>
        <taxon>Spermatophyta</taxon>
        <taxon>Magnoliopsida</taxon>
        <taxon>eudicotyledons</taxon>
        <taxon>Gunneridae</taxon>
        <taxon>Pentapetalae</taxon>
        <taxon>asterids</taxon>
        <taxon>campanulids</taxon>
        <taxon>Asterales</taxon>
        <taxon>Asteraceae</taxon>
        <taxon>Asteroideae</taxon>
        <taxon>Heliantheae alliance</taxon>
        <taxon>Millerieae</taxon>
        <taxon>Smallanthus</taxon>
    </lineage>
</organism>
<reference evidence="2" key="1">
    <citation type="journal article" date="2022" name="Mol. Ecol. Resour.">
        <title>The genomes of chicory, endive, great burdock and yacon provide insights into Asteraceae palaeo-polyploidization history and plant inulin production.</title>
        <authorList>
            <person name="Fan W."/>
            <person name="Wang S."/>
            <person name="Wang H."/>
            <person name="Wang A."/>
            <person name="Jiang F."/>
            <person name="Liu H."/>
            <person name="Zhao H."/>
            <person name="Xu D."/>
            <person name="Zhang Y."/>
        </authorList>
    </citation>
    <scope>NUCLEOTIDE SEQUENCE [LARGE SCALE GENOMIC DNA]</scope>
    <source>
        <strain evidence="2">cv. Yunnan</strain>
    </source>
</reference>
<sequence>MDFDIPTDLIDKAQIGFRAAAGLSSFDRKYTTLPSISTVEASISSLDPSPSYLRCKLCQGKLLRGIQSLICIYCGENQKKDLHPDPISFNSTHGYSWLLQSLNFNGSERIGSLAEGSEISGGQSPAEDELTLSELLDLKISWQHEPEKLQNSFNIKTSEHNSSLDLGTTDFDHFFSKSMQKSATVSDVLEEQPVASKADQHMIIEGQENITSDWNAEFQFADTKKENEKLESVDLFEGAETDLSAHMDVAFGQTESYDLKKPNDDSDPFQDDLFVNMSSATFQQNEQLDSVVRAKDGLSGDLDDLNIKNVDGDWLSDGNWQKSSVKSTLNDVSLQDNPNDSSTDWFENANWQKSSANNTATIKDDNYTSNDGSLQDNPNDISTDWFEDTNWPKVSPTNNNTATIKDDNLFDSKPHANDLIQSEKSDLDNSDKHHSDVTDWFQNNQWAIGGSSSTTNIVVSKDDDDDDDGFGDWNDFTSSTGNQDSLQDSWKESGIEKVDFGTSEKMSELKLFQSAVDSQEVDFGNFLQSDIFSGDKNSNDTPAAYDIFSEASTTVRNANIEDGDNAEGSKNDEITPNATASLKDVQMLMSQMHDLSFMLKNELSVPSKPDDIGTSHS</sequence>
<gene>
    <name evidence="1" type="ORF">L1987_84782</name>
</gene>
<accession>A0ACB8XUW2</accession>
<dbReference type="Proteomes" id="UP001056120">
    <property type="component" value="Linkage Group LG29"/>
</dbReference>
<evidence type="ECO:0000313" key="2">
    <source>
        <dbReference type="Proteomes" id="UP001056120"/>
    </source>
</evidence>
<proteinExistence type="predicted"/>
<reference evidence="1 2" key="2">
    <citation type="journal article" date="2022" name="Mol. Ecol. Resour.">
        <title>The genomes of chicory, endive, great burdock and yacon provide insights into Asteraceae paleo-polyploidization history and plant inulin production.</title>
        <authorList>
            <person name="Fan W."/>
            <person name="Wang S."/>
            <person name="Wang H."/>
            <person name="Wang A."/>
            <person name="Jiang F."/>
            <person name="Liu H."/>
            <person name="Zhao H."/>
            <person name="Xu D."/>
            <person name="Zhang Y."/>
        </authorList>
    </citation>
    <scope>NUCLEOTIDE SEQUENCE [LARGE SCALE GENOMIC DNA]</scope>
    <source>
        <strain evidence="2">cv. Yunnan</strain>
        <tissue evidence="1">Leaves</tissue>
    </source>
</reference>
<keyword evidence="2" id="KW-1185">Reference proteome</keyword>
<comment type="caution">
    <text evidence="1">The sequence shown here is derived from an EMBL/GenBank/DDBJ whole genome shotgun (WGS) entry which is preliminary data.</text>
</comment>
<protein>
    <submittedName>
        <fullName evidence="1">Uncharacterized protein</fullName>
    </submittedName>
</protein>
<dbReference type="EMBL" id="CM042046">
    <property type="protein sequence ID" value="KAI3675196.1"/>
    <property type="molecule type" value="Genomic_DNA"/>
</dbReference>
<evidence type="ECO:0000313" key="1">
    <source>
        <dbReference type="EMBL" id="KAI3675196.1"/>
    </source>
</evidence>
<name>A0ACB8XUW2_9ASTR</name>